<comment type="caution">
    <text evidence="3">The sequence shown here is derived from an EMBL/GenBank/DDBJ whole genome shotgun (WGS) entry which is preliminary data.</text>
</comment>
<protein>
    <submittedName>
        <fullName evidence="3">Sigma factor sigB regulation protein rsbQ</fullName>
    </submittedName>
</protein>
<sequence length="271" mass="29624">MVDIIQRNNVSVTGCGDQTMIFAHGFGCNQNVWLPVIQALESDFRCVLFDYVGAGNSDLSAYDKHKYATLDGYAKDVLDICEALAIEAPVFVGHSVSAMIGVRAALLKPGYFSKMIFVSPSPYYINDGEYIGGMEESDLLDLLSMMDNNYLGWSSAIAPLVMGNADKPELGEALTANFCSTDPNIAKEFARVTFLSDSRPDLQKLEVPNFTLQCSDDMLAPLAVGNYIYKHTANNTLTILEATGHCPHLSAPQETIEAIKSYVSVPLMEYC</sequence>
<dbReference type="PANTHER" id="PTHR43039">
    <property type="entry name" value="ESTERASE-RELATED"/>
    <property type="match status" value="1"/>
</dbReference>
<organism evidence="3 4">
    <name type="scientific">Mucilaginibacter polytrichastri</name>
    <dbReference type="NCBI Taxonomy" id="1302689"/>
    <lineage>
        <taxon>Bacteria</taxon>
        <taxon>Pseudomonadati</taxon>
        <taxon>Bacteroidota</taxon>
        <taxon>Sphingobacteriia</taxon>
        <taxon>Sphingobacteriales</taxon>
        <taxon>Sphingobacteriaceae</taxon>
        <taxon>Mucilaginibacter</taxon>
    </lineage>
</organism>
<accession>A0A1Q6A0D7</accession>
<gene>
    <name evidence="3" type="ORF">RG47T_2941</name>
</gene>
<dbReference type="InterPro" id="IPR029058">
    <property type="entry name" value="AB_hydrolase_fold"/>
</dbReference>
<proteinExistence type="inferred from homology"/>
<dbReference type="OrthoDB" id="9780932at2"/>
<feature type="domain" description="AB hydrolase-1" evidence="2">
    <location>
        <begin position="21"/>
        <end position="258"/>
    </location>
</feature>
<evidence type="ECO:0000256" key="1">
    <source>
        <dbReference type="ARBA" id="ARBA00008645"/>
    </source>
</evidence>
<dbReference type="SUPFAM" id="SSF53474">
    <property type="entry name" value="alpha/beta-Hydrolases"/>
    <property type="match status" value="1"/>
</dbReference>
<name>A0A1Q6A0D7_9SPHI</name>
<dbReference type="Proteomes" id="UP000186720">
    <property type="component" value="Unassembled WGS sequence"/>
</dbReference>
<evidence type="ECO:0000259" key="2">
    <source>
        <dbReference type="Pfam" id="PF12697"/>
    </source>
</evidence>
<dbReference type="AlphaFoldDB" id="A0A1Q6A0D7"/>
<dbReference type="Gene3D" id="3.40.50.1820">
    <property type="entry name" value="alpha/beta hydrolase"/>
    <property type="match status" value="1"/>
</dbReference>
<keyword evidence="4" id="KW-1185">Reference proteome</keyword>
<evidence type="ECO:0000313" key="3">
    <source>
        <dbReference type="EMBL" id="OKS87480.1"/>
    </source>
</evidence>
<dbReference type="Pfam" id="PF12697">
    <property type="entry name" value="Abhydrolase_6"/>
    <property type="match status" value="1"/>
</dbReference>
<comment type="similarity">
    <text evidence="1">Belongs to the AB hydrolase superfamily.</text>
</comment>
<dbReference type="InterPro" id="IPR000073">
    <property type="entry name" value="AB_hydrolase_1"/>
</dbReference>
<dbReference type="STRING" id="1302689.RG47T_2941"/>
<dbReference type="EMBL" id="MPPL01000001">
    <property type="protein sequence ID" value="OKS87480.1"/>
    <property type="molecule type" value="Genomic_DNA"/>
</dbReference>
<dbReference type="RefSeq" id="WP_074490082.1">
    <property type="nucleotide sequence ID" value="NZ_FPAM01000006.1"/>
</dbReference>
<evidence type="ECO:0000313" key="4">
    <source>
        <dbReference type="Proteomes" id="UP000186720"/>
    </source>
</evidence>
<reference evidence="3 4" key="1">
    <citation type="submission" date="2016-11" db="EMBL/GenBank/DDBJ databases">
        <title>Whole Genome Sequencing of Mucilaginibacter polytrichastri RG4-7(T) isolated from the moss sample.</title>
        <authorList>
            <person name="Li Y."/>
        </authorList>
    </citation>
    <scope>NUCLEOTIDE SEQUENCE [LARGE SCALE GENOMIC DNA]</scope>
    <source>
        <strain evidence="3 4">RG4-7</strain>
    </source>
</reference>